<proteinExistence type="predicted"/>
<dbReference type="InterPro" id="IPR007065">
    <property type="entry name" value="HPP"/>
</dbReference>
<sequence length="358" mass="38203">MAVNFQERLRSSLGAALGIAFTAIISLLIARFFNLSPWLVAPLGASAVLIYAVPSSPLAQPWSVVGGNTVSALAGLIVGNLIPDPALGAGLGVGLAIGAMFTLRCLHPPGGAMALLVVLTGAKAFEFAVFPALTNSLLLVGFGLLYNNLTRKPYPHPVLAAPREASGLLRITQNDFAEALAQHNEVLAIDTEELNQLLRASELIAYKRMAGALTCGDIMTPKPVIVVFGTHLREAWQVMQANDIKAVPVVDRAHRVLGLLSQEDYRREAGVLEPQAPDRGLARLLEPVRTVHTDKPEAAGQIMSLVFASVQASDLVAEVMPRFSEGDHLHVLVLDDKKRLVGVISASDMMRALFHKAA</sequence>
<feature type="transmembrane region" description="Helical" evidence="2">
    <location>
        <begin position="127"/>
        <end position="146"/>
    </location>
</feature>
<keyword evidence="2" id="KW-0472">Membrane</keyword>
<keyword evidence="5" id="KW-1185">Reference proteome</keyword>
<keyword evidence="2" id="KW-1133">Transmembrane helix</keyword>
<dbReference type="InterPro" id="IPR058581">
    <property type="entry name" value="TM_HPP"/>
</dbReference>
<organism evidence="4 5">
    <name type="scientific">Asticcacaulis biprosthecium C19</name>
    <dbReference type="NCBI Taxonomy" id="715226"/>
    <lineage>
        <taxon>Bacteria</taxon>
        <taxon>Pseudomonadati</taxon>
        <taxon>Pseudomonadota</taxon>
        <taxon>Alphaproteobacteria</taxon>
        <taxon>Caulobacterales</taxon>
        <taxon>Caulobacteraceae</taxon>
        <taxon>Asticcacaulis</taxon>
    </lineage>
</organism>
<dbReference type="PANTHER" id="PTHR33741:SF5">
    <property type="entry name" value="TRANSMEMBRANE PROTEIN DDB_G0269096-RELATED"/>
    <property type="match status" value="1"/>
</dbReference>
<gene>
    <name evidence="4" type="ORF">ABI_06630</name>
</gene>
<feature type="transmembrane region" description="Helical" evidence="2">
    <location>
        <begin position="65"/>
        <end position="82"/>
    </location>
</feature>
<dbReference type="STRING" id="715226.ABI_06630"/>
<feature type="domain" description="CBS" evidence="3">
    <location>
        <begin position="303"/>
        <end position="358"/>
    </location>
</feature>
<feature type="domain" description="CBS" evidence="3">
    <location>
        <begin position="219"/>
        <end position="277"/>
    </location>
</feature>
<name>F4QL06_9CAUL</name>
<evidence type="ECO:0000313" key="4">
    <source>
        <dbReference type="EMBL" id="EGF92229.1"/>
    </source>
</evidence>
<accession>F4QL06</accession>
<dbReference type="InterPro" id="IPR000644">
    <property type="entry name" value="CBS_dom"/>
</dbReference>
<protein>
    <submittedName>
        <fullName evidence="4">CBS domain pair family protein</fullName>
    </submittedName>
</protein>
<evidence type="ECO:0000313" key="5">
    <source>
        <dbReference type="Proteomes" id="UP000006512"/>
    </source>
</evidence>
<dbReference type="Proteomes" id="UP000006512">
    <property type="component" value="Unassembled WGS sequence"/>
</dbReference>
<dbReference type="Pfam" id="PF04982">
    <property type="entry name" value="TM_HPP"/>
    <property type="match status" value="1"/>
</dbReference>
<evidence type="ECO:0000256" key="2">
    <source>
        <dbReference type="SAM" id="Phobius"/>
    </source>
</evidence>
<dbReference type="SUPFAM" id="SSF54631">
    <property type="entry name" value="CBS-domain pair"/>
    <property type="match status" value="1"/>
</dbReference>
<dbReference type="PANTHER" id="PTHR33741">
    <property type="entry name" value="TRANSMEMBRANE PROTEIN DDB_G0269096-RELATED"/>
    <property type="match status" value="1"/>
</dbReference>
<dbReference type="Gene3D" id="3.10.580.10">
    <property type="entry name" value="CBS-domain"/>
    <property type="match status" value="1"/>
</dbReference>
<keyword evidence="1" id="KW-0129">CBS domain</keyword>
<dbReference type="PROSITE" id="PS51371">
    <property type="entry name" value="CBS"/>
    <property type="match status" value="2"/>
</dbReference>
<dbReference type="SMART" id="SM00116">
    <property type="entry name" value="CBS"/>
    <property type="match status" value="2"/>
</dbReference>
<dbReference type="EMBL" id="GL883077">
    <property type="protein sequence ID" value="EGF92229.1"/>
    <property type="molecule type" value="Genomic_DNA"/>
</dbReference>
<evidence type="ECO:0000259" key="3">
    <source>
        <dbReference type="PROSITE" id="PS51371"/>
    </source>
</evidence>
<evidence type="ECO:0000256" key="1">
    <source>
        <dbReference type="PROSITE-ProRule" id="PRU00703"/>
    </source>
</evidence>
<dbReference type="InterPro" id="IPR046342">
    <property type="entry name" value="CBS_dom_sf"/>
</dbReference>
<feature type="transmembrane region" description="Helical" evidence="2">
    <location>
        <begin position="12"/>
        <end position="29"/>
    </location>
</feature>
<dbReference type="Pfam" id="PF00571">
    <property type="entry name" value="CBS"/>
    <property type="match status" value="2"/>
</dbReference>
<feature type="transmembrane region" description="Helical" evidence="2">
    <location>
        <begin position="88"/>
        <end position="106"/>
    </location>
</feature>
<dbReference type="eggNOG" id="COG3448">
    <property type="taxonomic scope" value="Bacteria"/>
</dbReference>
<dbReference type="AlphaFoldDB" id="F4QL06"/>
<dbReference type="HOGENOM" id="CLU_040397_1_1_5"/>
<keyword evidence="2" id="KW-0812">Transmembrane</keyword>
<reference evidence="5" key="1">
    <citation type="submission" date="2011-03" db="EMBL/GenBank/DDBJ databases">
        <title>Draft genome sequence of Brevundimonas diminuta.</title>
        <authorList>
            <person name="Brown P.J.B."/>
            <person name="Buechlein A."/>
            <person name="Hemmerich C."/>
            <person name="Brun Y.V."/>
        </authorList>
    </citation>
    <scope>NUCLEOTIDE SEQUENCE [LARGE SCALE GENOMIC DNA]</scope>
    <source>
        <strain evidence="5">C19</strain>
    </source>
</reference>